<dbReference type="Gene3D" id="3.10.10.10">
    <property type="entry name" value="HIV Type 1 Reverse Transcriptase, subunit A, domain 1"/>
    <property type="match status" value="1"/>
</dbReference>
<dbReference type="Pfam" id="PF00078">
    <property type="entry name" value="RVT_1"/>
    <property type="match status" value="1"/>
</dbReference>
<dbReference type="Proteomes" id="UP001189122">
    <property type="component" value="Unassembled WGS sequence"/>
</dbReference>
<dbReference type="InterPro" id="IPR041373">
    <property type="entry name" value="RT_RNaseH"/>
</dbReference>
<evidence type="ECO:0000313" key="12">
    <source>
        <dbReference type="Proteomes" id="UP001189122"/>
    </source>
</evidence>
<feature type="domain" description="Reverse transcriptase" evidence="8">
    <location>
        <begin position="372"/>
        <end position="546"/>
    </location>
</feature>
<dbReference type="AlphaFoldDB" id="A0A7I8IJA1"/>
<feature type="compositionally biased region" description="Polar residues" evidence="7">
    <location>
        <begin position="44"/>
        <end position="55"/>
    </location>
</feature>
<evidence type="ECO:0000256" key="1">
    <source>
        <dbReference type="ARBA" id="ARBA00022679"/>
    </source>
</evidence>
<dbReference type="Gene3D" id="1.10.340.70">
    <property type="match status" value="1"/>
</dbReference>
<evidence type="ECO:0000256" key="4">
    <source>
        <dbReference type="ARBA" id="ARBA00022759"/>
    </source>
</evidence>
<evidence type="ECO:0000313" key="10">
    <source>
        <dbReference type="EMBL" id="CAA2617347.1"/>
    </source>
</evidence>
<evidence type="ECO:0000256" key="5">
    <source>
        <dbReference type="ARBA" id="ARBA00022801"/>
    </source>
</evidence>
<gene>
    <name evidence="10" type="ORF">SI7747_03003515</name>
    <name evidence="11" type="ORF">SI7747_04004546</name>
</gene>
<evidence type="ECO:0000256" key="3">
    <source>
        <dbReference type="ARBA" id="ARBA00022722"/>
    </source>
</evidence>
<keyword evidence="5" id="KW-0378">Hydrolase</keyword>
<keyword evidence="2" id="KW-0548">Nucleotidyltransferase</keyword>
<dbReference type="GO" id="GO:0004519">
    <property type="term" value="F:endonuclease activity"/>
    <property type="evidence" value="ECO:0007669"/>
    <property type="project" value="UniProtKB-KW"/>
</dbReference>
<dbReference type="InterPro" id="IPR043128">
    <property type="entry name" value="Rev_trsase/Diguanyl_cyclase"/>
</dbReference>
<accession>A0A7I8IJA1</accession>
<keyword evidence="3" id="KW-0540">Nuclease</keyword>
<organism evidence="10">
    <name type="scientific">Spirodela intermedia</name>
    <name type="common">Intermediate duckweed</name>
    <dbReference type="NCBI Taxonomy" id="51605"/>
    <lineage>
        <taxon>Eukaryota</taxon>
        <taxon>Viridiplantae</taxon>
        <taxon>Streptophyta</taxon>
        <taxon>Embryophyta</taxon>
        <taxon>Tracheophyta</taxon>
        <taxon>Spermatophyta</taxon>
        <taxon>Magnoliopsida</taxon>
        <taxon>Liliopsida</taxon>
        <taxon>Araceae</taxon>
        <taxon>Lemnoideae</taxon>
        <taxon>Spirodela</taxon>
    </lineage>
</organism>
<dbReference type="EMBL" id="CACRZD030000003">
    <property type="protein sequence ID" value="CAA6657045.1"/>
    <property type="molecule type" value="Genomic_DNA"/>
</dbReference>
<dbReference type="CDD" id="cd01647">
    <property type="entry name" value="RT_LTR"/>
    <property type="match status" value="1"/>
</dbReference>
<dbReference type="CDD" id="cd09274">
    <property type="entry name" value="RNase_HI_RT_Ty3"/>
    <property type="match status" value="1"/>
</dbReference>
<keyword evidence="12" id="KW-1185">Reference proteome</keyword>
<proteinExistence type="predicted"/>
<evidence type="ECO:0000256" key="2">
    <source>
        <dbReference type="ARBA" id="ARBA00022695"/>
    </source>
</evidence>
<dbReference type="PANTHER" id="PTHR37984">
    <property type="entry name" value="PROTEIN CBG26694"/>
    <property type="match status" value="1"/>
</dbReference>
<dbReference type="FunFam" id="3.30.70.270:FF:000020">
    <property type="entry name" value="Transposon Tf2-6 polyprotein-like Protein"/>
    <property type="match status" value="1"/>
</dbReference>
<evidence type="ECO:0000256" key="6">
    <source>
        <dbReference type="ARBA" id="ARBA00022918"/>
    </source>
</evidence>
<feature type="region of interest" description="Disordered" evidence="7">
    <location>
        <begin position="24"/>
        <end position="61"/>
    </location>
</feature>
<dbReference type="PANTHER" id="PTHR37984:SF5">
    <property type="entry name" value="PROTEIN NYNRIN-LIKE"/>
    <property type="match status" value="1"/>
</dbReference>
<dbReference type="InterPro" id="IPR050951">
    <property type="entry name" value="Retrovirus_Pol_polyprotein"/>
</dbReference>
<sequence length="851" mass="97688">MMQQTMNQMMLHQKQIIEALGNKREEGQLPSQPIENPGNRPTIGFQQGESSSMNLGKNPRNENVRTVNALRSGKILPDPYPQTLEEKENVDNPKQNQIGVEEDFIDSTKEISKERTTIPFPKALEPRQRKKKEHNEEIKKILQDVQISLPLLTAIEHIPEYARVLKEMCTPKRAPRVEKLSMHASALLLNQLPYKLRDTGAPLISCDIEIKIFEVSNDLKKSQVYDCHTIDLLDDFDDPDVIDDCVLKELEEIENINLEEKKEEDHLNLELKPLPSSLKYMFLEENNSFPVIIAADLSDEQEEELLDVLRKNKKAMGWKMDDLRGIDMSVCMHKILKWLAADIIYPISDSKWVSPTQVVPKKSGITVIKNENGDEIQTRLTTGWRVCIDYRKLNSVTRKDHFPLPFTDQILEKLAGKNFFCFLDGYSGYNQIYINPLDQEKTTFTCPFGTFAFKRMPFGLCNAPATFQRCMLSIFSDMIGKCMEIFMDDFSVFGESFDECLNHLQHGVVLGHIVSKRGLEVDRAKIDIISKMKPPNSVKQIRSFLGHAGYYRKFIQDFSKISKPLTMLLSKDVPFNFDEKCFESFSEIKRLLTEAPILQAPDWSLPFEIMCDASNYAVGAVLGQTKESKPIVISYASKTISDAQLNYTTTEKELLAVVFSLERFRSYILGAKIIIYTDHAALKYLLNKKDAKPRLLRWILLLQEFDLEIKDKKGFENVVADHLSRLSDTGINAAPLQDAFPDEQLMAAQHQPSPWYAHIVNFLVSGKTPEQWDKNRKNHFFSKIRNYFWHDPDLYYLGNDQILRRCVPEEEYHSIINMCHSSNCGGHFSGRKTAAKIFSVVFIGLQSLEIL</sequence>
<dbReference type="EMBL" id="LR743590">
    <property type="protein sequence ID" value="CAA2617347.1"/>
    <property type="molecule type" value="Genomic_DNA"/>
</dbReference>
<evidence type="ECO:0000256" key="7">
    <source>
        <dbReference type="SAM" id="MobiDB-lite"/>
    </source>
</evidence>
<feature type="domain" description="Reverse transcriptase RNase H-like" evidence="9">
    <location>
        <begin position="602"/>
        <end position="705"/>
    </location>
</feature>
<dbReference type="InterPro" id="IPR043502">
    <property type="entry name" value="DNA/RNA_pol_sf"/>
</dbReference>
<evidence type="ECO:0000259" key="8">
    <source>
        <dbReference type="Pfam" id="PF00078"/>
    </source>
</evidence>
<keyword evidence="1" id="KW-0808">Transferase</keyword>
<dbReference type="EMBL" id="CACRZD030000004">
    <property type="protein sequence ID" value="CAA6658096.1"/>
    <property type="molecule type" value="Genomic_DNA"/>
</dbReference>
<protein>
    <submittedName>
        <fullName evidence="10">Uncharacterized protein</fullName>
    </submittedName>
</protein>
<evidence type="ECO:0000259" key="9">
    <source>
        <dbReference type="Pfam" id="PF17917"/>
    </source>
</evidence>
<dbReference type="GO" id="GO:0016787">
    <property type="term" value="F:hydrolase activity"/>
    <property type="evidence" value="ECO:0007669"/>
    <property type="project" value="UniProtKB-KW"/>
</dbReference>
<dbReference type="GO" id="GO:0003964">
    <property type="term" value="F:RNA-directed DNA polymerase activity"/>
    <property type="evidence" value="ECO:0007669"/>
    <property type="project" value="UniProtKB-KW"/>
</dbReference>
<dbReference type="Pfam" id="PF17917">
    <property type="entry name" value="RT_RNaseH"/>
    <property type="match status" value="1"/>
</dbReference>
<keyword evidence="4" id="KW-0255">Endonuclease</keyword>
<dbReference type="Gene3D" id="3.30.70.270">
    <property type="match status" value="2"/>
</dbReference>
<name>A0A7I8IJA1_SPIIN</name>
<reference evidence="10 12" key="1">
    <citation type="submission" date="2019-12" db="EMBL/GenBank/DDBJ databases">
        <authorList>
            <person name="Scholz U."/>
            <person name="Mascher M."/>
            <person name="Fiebig A."/>
        </authorList>
    </citation>
    <scope>NUCLEOTIDE SEQUENCE</scope>
</reference>
<dbReference type="InterPro" id="IPR000477">
    <property type="entry name" value="RT_dom"/>
</dbReference>
<dbReference type="SUPFAM" id="SSF56672">
    <property type="entry name" value="DNA/RNA polymerases"/>
    <property type="match status" value="1"/>
</dbReference>
<evidence type="ECO:0000313" key="11">
    <source>
        <dbReference type="EMBL" id="CAA2618379.1"/>
    </source>
</evidence>
<keyword evidence="6" id="KW-0695">RNA-directed DNA polymerase</keyword>
<dbReference type="EMBL" id="LR743591">
    <property type="protein sequence ID" value="CAA2618379.1"/>
    <property type="molecule type" value="Genomic_DNA"/>
</dbReference>